<feature type="domain" description="PIN" evidence="7">
    <location>
        <begin position="4"/>
        <end position="133"/>
    </location>
</feature>
<proteinExistence type="inferred from homology"/>
<evidence type="ECO:0000256" key="6">
    <source>
        <dbReference type="HAMAP-Rule" id="MF_00265"/>
    </source>
</evidence>
<feature type="binding site" evidence="6">
    <location>
        <position position="108"/>
    </location>
    <ligand>
        <name>Mg(2+)</name>
        <dbReference type="ChEBI" id="CHEBI:18420"/>
    </ligand>
</feature>
<reference evidence="9" key="1">
    <citation type="journal article" date="2019" name="Int. J. Syst. Evol. Microbiol.">
        <title>The Global Catalogue of Microorganisms (GCM) 10K type strain sequencing project: providing services to taxonomists for standard genome sequencing and annotation.</title>
        <authorList>
            <consortium name="The Broad Institute Genomics Platform"/>
            <consortium name="The Broad Institute Genome Sequencing Center for Infectious Disease"/>
            <person name="Wu L."/>
            <person name="Ma J."/>
        </authorList>
    </citation>
    <scope>NUCLEOTIDE SEQUENCE [LARGE SCALE GENOMIC DNA]</scope>
    <source>
        <strain evidence="9">CCUG 56401</strain>
    </source>
</reference>
<dbReference type="EC" id="3.1.-.-" evidence="6"/>
<keyword evidence="9" id="KW-1185">Reference proteome</keyword>
<evidence type="ECO:0000313" key="9">
    <source>
        <dbReference type="Proteomes" id="UP001597018"/>
    </source>
</evidence>
<comment type="cofactor">
    <cofactor evidence="6">
        <name>Mg(2+)</name>
        <dbReference type="ChEBI" id="CHEBI:18420"/>
    </cofactor>
</comment>
<evidence type="ECO:0000256" key="3">
    <source>
        <dbReference type="ARBA" id="ARBA00022723"/>
    </source>
</evidence>
<evidence type="ECO:0000259" key="7">
    <source>
        <dbReference type="Pfam" id="PF01850"/>
    </source>
</evidence>
<protein>
    <recommendedName>
        <fullName evidence="6">Ribonuclease VapC</fullName>
        <shortName evidence="6">RNase VapC</shortName>
        <ecNumber evidence="6">3.1.-.-</ecNumber>
    </recommendedName>
    <alternativeName>
        <fullName evidence="6">Toxin VapC</fullName>
    </alternativeName>
</protein>
<comment type="similarity">
    <text evidence="6">Belongs to the PINc/VapC protein family.</text>
</comment>
<dbReference type="InterPro" id="IPR002716">
    <property type="entry name" value="PIN_dom"/>
</dbReference>
<evidence type="ECO:0000256" key="4">
    <source>
        <dbReference type="ARBA" id="ARBA00022801"/>
    </source>
</evidence>
<evidence type="ECO:0000313" key="8">
    <source>
        <dbReference type="EMBL" id="MFD0922088.1"/>
    </source>
</evidence>
<keyword evidence="6" id="KW-0800">Toxin</keyword>
<accession>A0ABW3FW21</accession>
<keyword evidence="4 6" id="KW-0378">Hydrolase</keyword>
<comment type="caution">
    <text evidence="8">The sequence shown here is derived from an EMBL/GenBank/DDBJ whole genome shotgun (WGS) entry which is preliminary data.</text>
</comment>
<dbReference type="RefSeq" id="WP_263251474.1">
    <property type="nucleotide sequence ID" value="NZ_BAABLT010000046.1"/>
</dbReference>
<dbReference type="InterPro" id="IPR022907">
    <property type="entry name" value="VapC_family"/>
</dbReference>
<dbReference type="InterPro" id="IPR029060">
    <property type="entry name" value="PIN-like_dom_sf"/>
</dbReference>
<dbReference type="HAMAP" id="MF_00265">
    <property type="entry name" value="VapC_Nob1"/>
    <property type="match status" value="1"/>
</dbReference>
<dbReference type="Proteomes" id="UP001597018">
    <property type="component" value="Unassembled WGS sequence"/>
</dbReference>
<keyword evidence="2 6" id="KW-0540">Nuclease</keyword>
<dbReference type="EMBL" id="JBHTIW010000018">
    <property type="protein sequence ID" value="MFD0922088.1"/>
    <property type="molecule type" value="Genomic_DNA"/>
</dbReference>
<sequence>MIACDVNILLNAQNAALPDHERFATWFEDALNGATPVGIPSMVFSGYLRIVTNHRIWPRPLQPEQALEIIAAIRTAPAFAPIEPGPRHWEIFAELCRKAQVKANLVPDAYLAAIAIEHGCEWITADRGFARYPGVRWRHPLDDG</sequence>
<gene>
    <name evidence="6" type="primary">vapC</name>
    <name evidence="8" type="ORF">ACFQ16_20280</name>
</gene>
<keyword evidence="5 6" id="KW-0460">Magnesium</keyword>
<keyword evidence="1 6" id="KW-1277">Toxin-antitoxin system</keyword>
<name>A0ABW3FW21_9PSEU</name>
<feature type="binding site" evidence="6">
    <location>
        <position position="5"/>
    </location>
    <ligand>
        <name>Mg(2+)</name>
        <dbReference type="ChEBI" id="CHEBI:18420"/>
    </ligand>
</feature>
<dbReference type="Pfam" id="PF01850">
    <property type="entry name" value="PIN"/>
    <property type="match status" value="1"/>
</dbReference>
<dbReference type="SUPFAM" id="SSF88723">
    <property type="entry name" value="PIN domain-like"/>
    <property type="match status" value="1"/>
</dbReference>
<dbReference type="InterPro" id="IPR006226">
    <property type="entry name" value="Mtu_PIN"/>
</dbReference>
<comment type="function">
    <text evidence="6">Toxic component of a toxin-antitoxin (TA) system. An RNase.</text>
</comment>
<organism evidence="8 9">
    <name type="scientific">Saccharopolyspora rosea</name>
    <dbReference type="NCBI Taxonomy" id="524884"/>
    <lineage>
        <taxon>Bacteria</taxon>
        <taxon>Bacillati</taxon>
        <taxon>Actinomycetota</taxon>
        <taxon>Actinomycetes</taxon>
        <taxon>Pseudonocardiales</taxon>
        <taxon>Pseudonocardiaceae</taxon>
        <taxon>Saccharopolyspora</taxon>
    </lineage>
</organism>
<dbReference type="Gene3D" id="3.40.50.1010">
    <property type="entry name" value="5'-nuclease"/>
    <property type="match status" value="1"/>
</dbReference>
<dbReference type="CDD" id="cd18678">
    <property type="entry name" value="PIN_MtVapC25_VapC33-like"/>
    <property type="match status" value="1"/>
</dbReference>
<evidence type="ECO:0000256" key="2">
    <source>
        <dbReference type="ARBA" id="ARBA00022722"/>
    </source>
</evidence>
<dbReference type="NCBIfam" id="TIGR00028">
    <property type="entry name" value="Mtu_PIN_fam"/>
    <property type="match status" value="1"/>
</dbReference>
<keyword evidence="3 6" id="KW-0479">Metal-binding</keyword>
<evidence type="ECO:0000256" key="5">
    <source>
        <dbReference type="ARBA" id="ARBA00022842"/>
    </source>
</evidence>
<evidence type="ECO:0000256" key="1">
    <source>
        <dbReference type="ARBA" id="ARBA00022649"/>
    </source>
</evidence>